<dbReference type="Gene3D" id="1.10.357.10">
    <property type="entry name" value="Tetracycline Repressor, domain 2"/>
    <property type="match status" value="1"/>
</dbReference>
<dbReference type="InterPro" id="IPR001647">
    <property type="entry name" value="HTH_TetR"/>
</dbReference>
<sequence length="242" mass="26954">MPRPEPATARGEETRRQIIDAALRLFEQNGYTKTTMRAIAGEAGVSVGNAYYYFASKEQLVQGFYEHIQDLHRQRLAQIPRSDSLAARWESMESAFVDVAAPYHEFGGKFFAIAAEPTSPLSPFSEQSRPARRTATAIISDLVLGAGVKGDKRLLAELPNLLWLAHMGIVLFWVHDRSPDQQRTRLLIRRAAPLVERIVALSRLRPLRPVLYPALDLIQELGSGAPIPVAPSQTEATDRTIE</sequence>
<dbReference type="PANTHER" id="PTHR30055:SF146">
    <property type="entry name" value="HTH-TYPE TRANSCRIPTIONAL DUAL REGULATOR CECR"/>
    <property type="match status" value="1"/>
</dbReference>
<feature type="domain" description="HTH tetR-type" evidence="3">
    <location>
        <begin position="12"/>
        <end position="72"/>
    </location>
</feature>
<gene>
    <name evidence="4" type="ORF">D7D52_12185</name>
</gene>
<dbReference type="OrthoDB" id="9811084at2"/>
<protein>
    <submittedName>
        <fullName evidence="4">TetR/AcrR family transcriptional regulator</fullName>
    </submittedName>
</protein>
<feature type="DNA-binding region" description="H-T-H motif" evidence="2">
    <location>
        <begin position="35"/>
        <end position="54"/>
    </location>
</feature>
<dbReference type="GO" id="GO:0003700">
    <property type="term" value="F:DNA-binding transcription factor activity"/>
    <property type="evidence" value="ECO:0007669"/>
    <property type="project" value="TreeGrafter"/>
</dbReference>
<evidence type="ECO:0000313" key="4">
    <source>
        <dbReference type="EMBL" id="AYF74492.1"/>
    </source>
</evidence>
<dbReference type="GO" id="GO:0000976">
    <property type="term" value="F:transcription cis-regulatory region binding"/>
    <property type="evidence" value="ECO:0007669"/>
    <property type="project" value="TreeGrafter"/>
</dbReference>
<evidence type="ECO:0000256" key="1">
    <source>
        <dbReference type="ARBA" id="ARBA00023125"/>
    </source>
</evidence>
<dbReference type="PROSITE" id="PS50977">
    <property type="entry name" value="HTH_TETR_2"/>
    <property type="match status" value="1"/>
</dbReference>
<dbReference type="InterPro" id="IPR036271">
    <property type="entry name" value="Tet_transcr_reg_TetR-rel_C_sf"/>
</dbReference>
<dbReference type="AlphaFoldDB" id="A0A386Z9K8"/>
<dbReference type="RefSeq" id="WP_120736411.1">
    <property type="nucleotide sequence ID" value="NZ_CP032568.1"/>
</dbReference>
<dbReference type="PRINTS" id="PR00455">
    <property type="entry name" value="HTHTETR"/>
</dbReference>
<reference evidence="4 5" key="1">
    <citation type="submission" date="2018-09" db="EMBL/GenBank/DDBJ databases">
        <title>Nocardia yunnanensis sp. nov., an actinomycete isolated from a soil sample.</title>
        <authorList>
            <person name="Zhang J."/>
        </authorList>
    </citation>
    <scope>NUCLEOTIDE SEQUENCE [LARGE SCALE GENOMIC DNA]</scope>
    <source>
        <strain evidence="4 5">CFHS0054</strain>
    </source>
</reference>
<dbReference type="SUPFAM" id="SSF48498">
    <property type="entry name" value="Tetracyclin repressor-like, C-terminal domain"/>
    <property type="match status" value="1"/>
</dbReference>
<evidence type="ECO:0000313" key="5">
    <source>
        <dbReference type="Proteomes" id="UP000267164"/>
    </source>
</evidence>
<evidence type="ECO:0000256" key="2">
    <source>
        <dbReference type="PROSITE-ProRule" id="PRU00335"/>
    </source>
</evidence>
<organism evidence="4 5">
    <name type="scientific">Nocardia yunnanensis</name>
    <dbReference type="NCBI Taxonomy" id="2382165"/>
    <lineage>
        <taxon>Bacteria</taxon>
        <taxon>Bacillati</taxon>
        <taxon>Actinomycetota</taxon>
        <taxon>Actinomycetes</taxon>
        <taxon>Mycobacteriales</taxon>
        <taxon>Nocardiaceae</taxon>
        <taxon>Nocardia</taxon>
    </lineage>
</organism>
<name>A0A386Z9K8_9NOCA</name>
<dbReference type="PROSITE" id="PS01081">
    <property type="entry name" value="HTH_TETR_1"/>
    <property type="match status" value="1"/>
</dbReference>
<dbReference type="InterPro" id="IPR009057">
    <property type="entry name" value="Homeodomain-like_sf"/>
</dbReference>
<dbReference type="InterPro" id="IPR041673">
    <property type="entry name" value="TetR_C_23"/>
</dbReference>
<dbReference type="Pfam" id="PF17931">
    <property type="entry name" value="TetR_C_23"/>
    <property type="match status" value="1"/>
</dbReference>
<keyword evidence="1 2" id="KW-0238">DNA-binding</keyword>
<proteinExistence type="predicted"/>
<dbReference type="Pfam" id="PF00440">
    <property type="entry name" value="TetR_N"/>
    <property type="match status" value="1"/>
</dbReference>
<dbReference type="InterPro" id="IPR023772">
    <property type="entry name" value="DNA-bd_HTH_TetR-type_CS"/>
</dbReference>
<dbReference type="PANTHER" id="PTHR30055">
    <property type="entry name" value="HTH-TYPE TRANSCRIPTIONAL REGULATOR RUTR"/>
    <property type="match status" value="1"/>
</dbReference>
<accession>A0A386Z9K8</accession>
<keyword evidence="5" id="KW-1185">Reference proteome</keyword>
<dbReference type="KEGG" id="nyu:D7D52_12185"/>
<dbReference type="EMBL" id="CP032568">
    <property type="protein sequence ID" value="AYF74492.1"/>
    <property type="molecule type" value="Genomic_DNA"/>
</dbReference>
<evidence type="ECO:0000259" key="3">
    <source>
        <dbReference type="PROSITE" id="PS50977"/>
    </source>
</evidence>
<dbReference type="Proteomes" id="UP000267164">
    <property type="component" value="Chromosome"/>
</dbReference>
<dbReference type="SUPFAM" id="SSF46689">
    <property type="entry name" value="Homeodomain-like"/>
    <property type="match status" value="1"/>
</dbReference>
<dbReference type="InterPro" id="IPR050109">
    <property type="entry name" value="HTH-type_TetR-like_transc_reg"/>
</dbReference>